<dbReference type="EMBL" id="JAFBCG010000001">
    <property type="protein sequence ID" value="MBM7801539.1"/>
    <property type="molecule type" value="Genomic_DNA"/>
</dbReference>
<dbReference type="InterPro" id="IPR003018">
    <property type="entry name" value="GAF"/>
</dbReference>
<evidence type="ECO:0000313" key="10">
    <source>
        <dbReference type="EMBL" id="MBM7801539.1"/>
    </source>
</evidence>
<evidence type="ECO:0000256" key="2">
    <source>
        <dbReference type="ARBA" id="ARBA00022679"/>
    </source>
</evidence>
<dbReference type="Proteomes" id="UP000746584">
    <property type="component" value="Unassembled WGS sequence"/>
</dbReference>
<dbReference type="Gene3D" id="3.40.50.2300">
    <property type="match status" value="1"/>
</dbReference>
<reference evidence="9" key="2">
    <citation type="submission" date="2020-09" db="EMBL/GenBank/DDBJ databases">
        <authorList>
            <person name="Sun Q."/>
            <person name="Ohkuma M."/>
        </authorList>
    </citation>
    <scope>NUCLEOTIDE SEQUENCE</scope>
    <source>
        <strain evidence="9">JCM 1480</strain>
    </source>
</reference>
<evidence type="ECO:0000313" key="9">
    <source>
        <dbReference type="EMBL" id="GGK89696.1"/>
    </source>
</evidence>
<dbReference type="InterPro" id="IPR058245">
    <property type="entry name" value="NreC/VraR/RcsB-like_REC"/>
</dbReference>
<evidence type="ECO:0000256" key="1">
    <source>
        <dbReference type="ARBA" id="ARBA00022553"/>
    </source>
</evidence>
<evidence type="ECO:0000313" key="11">
    <source>
        <dbReference type="Proteomes" id="UP000648535"/>
    </source>
</evidence>
<keyword evidence="2" id="KW-0808">Transferase</keyword>
<proteinExistence type="predicted"/>
<keyword evidence="3" id="KW-0418">Kinase</keyword>
<evidence type="ECO:0000259" key="8">
    <source>
        <dbReference type="PROSITE" id="PS50110"/>
    </source>
</evidence>
<dbReference type="InterPro" id="IPR029016">
    <property type="entry name" value="GAF-like_dom_sf"/>
</dbReference>
<dbReference type="InterPro" id="IPR016032">
    <property type="entry name" value="Sig_transdc_resp-reg_C-effctor"/>
</dbReference>
<dbReference type="SUPFAM" id="SSF52172">
    <property type="entry name" value="CheY-like"/>
    <property type="match status" value="1"/>
</dbReference>
<sequence>MTDPLAFPDAPRSALERTIDELVDRAQAVLRTQGRLRNLLAANRRIVEHLALEDTLHAVVAAALELVDAEYGALGVIAPDGEELERLIHVGMDEEHVRRIGHLPRGKGVLGAVVQDARPVRLEHLGEDPRSAGFPAGHPPMEGFLGVPLRVRDKVYGNLYLTNPRRGHFTQEDQELVEALGATAGVAIDNARLFEESQLRERWATATADVSSALVADESIEDVLTIIADRVLAFVDAHLVTIVLPDADAEYLQVAIAVGPVADPVRDRRYPAAESLAGRAIDTGAVVADTTGTAVAGVEWTPPLGPTIAIPLRVAGDALGALVVARGPGGPVFADAELGMAGEFGRQTSVALAVARGRRDRRRLELAEDRSRIARDLHDHVIQRLFGSGLALQATALRVPEDLRDHLEEQVSAIDAAIAEVRTAVFTLGSSNRPAARSTRERLLDVVTELRPALSRPPRITFSGPVDIDVTGALAHDVVAAVRESVANVARHAPGAECRVEVAVTDDAVQVVVEDDGPGPGVERASERYRQPGRPRDDARRTLRARPRGRRRHHRRLGRTPRTNRTEGTTMIKVFLVDDHEIVRRGVADLIDAQPDLQVVGEAATVRDTTGRVAATRPDVVVLDVRLPDGSGVDACRSVRSAHPEIACLMLTAYDDESAMQAALLAGASGYVVKDIRGQTLVEDIRQVAAGRSLLPAVPVAQAVERITRRPEDDLPDLTLRERQVLELIAVGLTNRQIGERLDLAEKTVKNYVSGLLAKLGLERRTQAALYGADHGIRKPDAR</sequence>
<dbReference type="InterPro" id="IPR011006">
    <property type="entry name" value="CheY-like_superfamily"/>
</dbReference>
<dbReference type="Proteomes" id="UP000648535">
    <property type="component" value="Unassembled WGS sequence"/>
</dbReference>
<dbReference type="Pfam" id="PF00196">
    <property type="entry name" value="GerE"/>
    <property type="match status" value="1"/>
</dbReference>
<dbReference type="Pfam" id="PF00072">
    <property type="entry name" value="Response_reg"/>
    <property type="match status" value="1"/>
</dbReference>
<dbReference type="GO" id="GO:0006355">
    <property type="term" value="P:regulation of DNA-templated transcription"/>
    <property type="evidence" value="ECO:0007669"/>
    <property type="project" value="InterPro"/>
</dbReference>
<feature type="domain" description="Response regulatory" evidence="8">
    <location>
        <begin position="573"/>
        <end position="689"/>
    </location>
</feature>
<evidence type="ECO:0000313" key="12">
    <source>
        <dbReference type="Proteomes" id="UP000746584"/>
    </source>
</evidence>
<dbReference type="Gene3D" id="1.20.5.1930">
    <property type="match status" value="1"/>
</dbReference>
<feature type="compositionally biased region" description="Basic residues" evidence="6">
    <location>
        <begin position="542"/>
        <end position="559"/>
    </location>
</feature>
<dbReference type="CDD" id="cd17535">
    <property type="entry name" value="REC_NarL-like"/>
    <property type="match status" value="1"/>
</dbReference>
<dbReference type="Pfam" id="PF13185">
    <property type="entry name" value="GAF_2"/>
    <property type="match status" value="2"/>
</dbReference>
<gene>
    <name evidence="9" type="ORF">GCM10009769_04670</name>
    <name evidence="10" type="ORF">JOE58_000790</name>
</gene>
<evidence type="ECO:0000256" key="6">
    <source>
        <dbReference type="SAM" id="MobiDB-lite"/>
    </source>
</evidence>
<dbReference type="PRINTS" id="PR00038">
    <property type="entry name" value="HTHLUXR"/>
</dbReference>
<dbReference type="PROSITE" id="PS50043">
    <property type="entry name" value="HTH_LUXR_2"/>
    <property type="match status" value="1"/>
</dbReference>
<reference evidence="9" key="1">
    <citation type="journal article" date="2014" name="Int. J. Syst. Evol. Microbiol.">
        <title>Complete genome sequence of Corynebacterium casei LMG S-19264T (=DSM 44701T), isolated from a smear-ripened cheese.</title>
        <authorList>
            <consortium name="US DOE Joint Genome Institute (JGI-PGF)"/>
            <person name="Walter F."/>
            <person name="Albersmeier A."/>
            <person name="Kalinowski J."/>
            <person name="Ruckert C."/>
        </authorList>
    </citation>
    <scope>NUCLEOTIDE SEQUENCE</scope>
    <source>
        <strain evidence="9">JCM 1480</strain>
    </source>
</reference>
<reference evidence="10 12" key="3">
    <citation type="submission" date="2021-01" db="EMBL/GenBank/DDBJ databases">
        <title>Sequencing the genomes of 1000 actinobacteria strains.</title>
        <authorList>
            <person name="Klenk H.-P."/>
        </authorList>
    </citation>
    <scope>NUCLEOTIDE SEQUENCE [LARGE SCALE GENOMIC DNA]</scope>
    <source>
        <strain evidence="10 12">DSM 20542</strain>
    </source>
</reference>
<evidence type="ECO:0000256" key="3">
    <source>
        <dbReference type="ARBA" id="ARBA00022777"/>
    </source>
</evidence>
<feature type="region of interest" description="Disordered" evidence="6">
    <location>
        <begin position="514"/>
        <end position="565"/>
    </location>
</feature>
<dbReference type="PANTHER" id="PTHR45566:SF2">
    <property type="entry name" value="NARL SUBFAMILY"/>
    <property type="match status" value="1"/>
</dbReference>
<evidence type="ECO:0000256" key="4">
    <source>
        <dbReference type="ARBA" id="ARBA00023125"/>
    </source>
</evidence>
<feature type="modified residue" description="4-aspartylphosphate" evidence="5">
    <location>
        <position position="624"/>
    </location>
</feature>
<dbReference type="GO" id="GO:0016020">
    <property type="term" value="C:membrane"/>
    <property type="evidence" value="ECO:0007669"/>
    <property type="project" value="InterPro"/>
</dbReference>
<protein>
    <submittedName>
        <fullName evidence="10">DNA-binding NarL/FixJ family response regulator/GAF domain-containing protein</fullName>
    </submittedName>
</protein>
<name>A0A8H9KX37_9MICO</name>
<dbReference type="SMART" id="SM00448">
    <property type="entry name" value="REC"/>
    <property type="match status" value="1"/>
</dbReference>
<evidence type="ECO:0000256" key="5">
    <source>
        <dbReference type="PROSITE-ProRule" id="PRU00169"/>
    </source>
</evidence>
<feature type="compositionally biased region" description="Basic and acidic residues" evidence="6">
    <location>
        <begin position="524"/>
        <end position="541"/>
    </location>
</feature>
<dbReference type="EMBL" id="BMOI01000001">
    <property type="protein sequence ID" value="GGK89696.1"/>
    <property type="molecule type" value="Genomic_DNA"/>
</dbReference>
<evidence type="ECO:0000259" key="7">
    <source>
        <dbReference type="PROSITE" id="PS50043"/>
    </source>
</evidence>
<dbReference type="InterPro" id="IPR001789">
    <property type="entry name" value="Sig_transdc_resp-reg_receiver"/>
</dbReference>
<dbReference type="SUPFAM" id="SSF55781">
    <property type="entry name" value="GAF domain-like"/>
    <property type="match status" value="2"/>
</dbReference>
<dbReference type="Gene3D" id="3.30.565.10">
    <property type="entry name" value="Histidine kinase-like ATPase, C-terminal domain"/>
    <property type="match status" value="1"/>
</dbReference>
<dbReference type="GO" id="GO:0003677">
    <property type="term" value="F:DNA binding"/>
    <property type="evidence" value="ECO:0007669"/>
    <property type="project" value="UniProtKB-KW"/>
</dbReference>
<dbReference type="Gene3D" id="3.30.450.40">
    <property type="match status" value="2"/>
</dbReference>
<dbReference type="GO" id="GO:0000155">
    <property type="term" value="F:phosphorelay sensor kinase activity"/>
    <property type="evidence" value="ECO:0007669"/>
    <property type="project" value="InterPro"/>
</dbReference>
<dbReference type="InterPro" id="IPR036890">
    <property type="entry name" value="HATPase_C_sf"/>
</dbReference>
<dbReference type="GO" id="GO:0046983">
    <property type="term" value="F:protein dimerization activity"/>
    <property type="evidence" value="ECO:0007669"/>
    <property type="project" value="InterPro"/>
</dbReference>
<dbReference type="SMART" id="SM00065">
    <property type="entry name" value="GAF"/>
    <property type="match status" value="2"/>
</dbReference>
<keyword evidence="4 10" id="KW-0238">DNA-binding</keyword>
<dbReference type="AlphaFoldDB" id="A0A8H9KX37"/>
<comment type="caution">
    <text evidence="9">The sequence shown here is derived from an EMBL/GenBank/DDBJ whole genome shotgun (WGS) entry which is preliminary data.</text>
</comment>
<dbReference type="InterPro" id="IPR051015">
    <property type="entry name" value="EvgA-like"/>
</dbReference>
<dbReference type="PROSITE" id="PS50110">
    <property type="entry name" value="RESPONSE_REGULATORY"/>
    <property type="match status" value="1"/>
</dbReference>
<feature type="domain" description="HTH luxR-type" evidence="7">
    <location>
        <begin position="711"/>
        <end position="776"/>
    </location>
</feature>
<dbReference type="Pfam" id="PF07730">
    <property type="entry name" value="HisKA_3"/>
    <property type="match status" value="1"/>
</dbReference>
<dbReference type="InterPro" id="IPR011712">
    <property type="entry name" value="Sig_transdc_His_kin_sub3_dim/P"/>
</dbReference>
<accession>A0A8H9KX37</accession>
<dbReference type="InterPro" id="IPR000792">
    <property type="entry name" value="Tscrpt_reg_LuxR_C"/>
</dbReference>
<dbReference type="SMART" id="SM00421">
    <property type="entry name" value="HTH_LUXR"/>
    <property type="match status" value="1"/>
</dbReference>
<keyword evidence="12" id="KW-1185">Reference proteome</keyword>
<dbReference type="SUPFAM" id="SSF46894">
    <property type="entry name" value="C-terminal effector domain of the bipartite response regulators"/>
    <property type="match status" value="1"/>
</dbReference>
<organism evidence="9 11">
    <name type="scientific">Curtobacterium luteum</name>
    <dbReference type="NCBI Taxonomy" id="33881"/>
    <lineage>
        <taxon>Bacteria</taxon>
        <taxon>Bacillati</taxon>
        <taxon>Actinomycetota</taxon>
        <taxon>Actinomycetes</taxon>
        <taxon>Micrococcales</taxon>
        <taxon>Microbacteriaceae</taxon>
        <taxon>Curtobacterium</taxon>
    </lineage>
</organism>
<keyword evidence="1 5" id="KW-0597">Phosphoprotein</keyword>
<dbReference type="CDD" id="cd06170">
    <property type="entry name" value="LuxR_C_like"/>
    <property type="match status" value="1"/>
</dbReference>
<dbReference type="SUPFAM" id="SSF55874">
    <property type="entry name" value="ATPase domain of HSP90 chaperone/DNA topoisomerase II/histidine kinase"/>
    <property type="match status" value="1"/>
</dbReference>
<dbReference type="PANTHER" id="PTHR45566">
    <property type="entry name" value="HTH-TYPE TRANSCRIPTIONAL REGULATOR YHJB-RELATED"/>
    <property type="match status" value="1"/>
</dbReference>